<keyword evidence="4 6" id="KW-1133">Transmembrane helix</keyword>
<evidence type="ECO:0000256" key="4">
    <source>
        <dbReference type="ARBA" id="ARBA00022989"/>
    </source>
</evidence>
<name>A0A2T0H028_ACTMO</name>
<evidence type="ECO:0000259" key="7">
    <source>
        <dbReference type="Pfam" id="PF12823"/>
    </source>
</evidence>
<dbReference type="Proteomes" id="UP000239352">
    <property type="component" value="Unassembled WGS sequence"/>
</dbReference>
<dbReference type="GO" id="GO:0005886">
    <property type="term" value="C:plasma membrane"/>
    <property type="evidence" value="ECO:0007669"/>
    <property type="project" value="UniProtKB-SubCell"/>
</dbReference>
<organism evidence="8 9">
    <name type="scientific">Actinopolyspora mortivallis</name>
    <dbReference type="NCBI Taxonomy" id="33906"/>
    <lineage>
        <taxon>Bacteria</taxon>
        <taxon>Bacillati</taxon>
        <taxon>Actinomycetota</taxon>
        <taxon>Actinomycetes</taxon>
        <taxon>Actinopolysporales</taxon>
        <taxon>Actinopolysporaceae</taxon>
        <taxon>Actinopolyspora</taxon>
    </lineage>
</organism>
<evidence type="ECO:0000313" key="9">
    <source>
        <dbReference type="Proteomes" id="UP000239352"/>
    </source>
</evidence>
<dbReference type="Pfam" id="PF12823">
    <property type="entry name" value="DUF3817"/>
    <property type="match status" value="1"/>
</dbReference>
<feature type="transmembrane region" description="Helical" evidence="6">
    <location>
        <begin position="61"/>
        <end position="82"/>
    </location>
</feature>
<dbReference type="EMBL" id="PVSR01000003">
    <property type="protein sequence ID" value="PRW64709.1"/>
    <property type="molecule type" value="Genomic_DNA"/>
</dbReference>
<evidence type="ECO:0000256" key="1">
    <source>
        <dbReference type="ARBA" id="ARBA00004651"/>
    </source>
</evidence>
<dbReference type="NCBIfam" id="TIGR03954">
    <property type="entry name" value="integ_memb_HG"/>
    <property type="match status" value="1"/>
</dbReference>
<evidence type="ECO:0000256" key="2">
    <source>
        <dbReference type="ARBA" id="ARBA00022475"/>
    </source>
</evidence>
<evidence type="ECO:0000256" key="6">
    <source>
        <dbReference type="SAM" id="Phobius"/>
    </source>
</evidence>
<keyword evidence="9" id="KW-1185">Reference proteome</keyword>
<evidence type="ECO:0000313" key="8">
    <source>
        <dbReference type="EMBL" id="PRW64709.1"/>
    </source>
</evidence>
<accession>A0A2T0H028</accession>
<keyword evidence="5 6" id="KW-0472">Membrane</keyword>
<dbReference type="PANTHER" id="PTHR40077:SF1">
    <property type="entry name" value="MEMBRANE PROTEIN"/>
    <property type="match status" value="1"/>
</dbReference>
<dbReference type="InterPro" id="IPR023845">
    <property type="entry name" value="DUF3817_TM"/>
</dbReference>
<comment type="caution">
    <text evidence="8">The sequence shown here is derived from an EMBL/GenBank/DDBJ whole genome shotgun (WGS) entry which is preliminary data.</text>
</comment>
<keyword evidence="3 6" id="KW-0812">Transmembrane</keyword>
<reference evidence="8 9" key="1">
    <citation type="submission" date="2018-03" db="EMBL/GenBank/DDBJ databases">
        <title>Actinopolyspora mortivallis from Sahara, screening for active biomolecules.</title>
        <authorList>
            <person name="Selama O."/>
            <person name="Wellington E.M.H."/>
            <person name="Hacene H."/>
        </authorList>
    </citation>
    <scope>NUCLEOTIDE SEQUENCE [LARGE SCALE GENOMIC DNA]</scope>
    <source>
        <strain evidence="8 9">M5A</strain>
    </source>
</reference>
<proteinExistence type="predicted"/>
<dbReference type="InParanoid" id="A0A2T0H028"/>
<evidence type="ECO:0000256" key="5">
    <source>
        <dbReference type="ARBA" id="ARBA00023136"/>
    </source>
</evidence>
<comment type="subcellular location">
    <subcellularLocation>
        <location evidence="1">Cell membrane</location>
        <topology evidence="1">Multi-pass membrane protein</topology>
    </subcellularLocation>
</comment>
<keyword evidence="2" id="KW-1003">Cell membrane</keyword>
<dbReference type="AlphaFoldDB" id="A0A2T0H028"/>
<dbReference type="PANTHER" id="PTHR40077">
    <property type="entry name" value="MEMBRANE PROTEIN-RELATED"/>
    <property type="match status" value="1"/>
</dbReference>
<sequence length="109" mass="11900">MVAFAEAVSWAALLIAMVVKYGFGHPEAVTVAGWVHGLVFTAYVVLSLVVYGPLRWSFRVLLLALIASVPPFGSVVFERWALRRGSLTMPEEKGPTSWSRLVGALRALN</sequence>
<protein>
    <recommendedName>
        <fullName evidence="7">DUF3817 domain-containing protein</fullName>
    </recommendedName>
</protein>
<evidence type="ECO:0000256" key="3">
    <source>
        <dbReference type="ARBA" id="ARBA00022692"/>
    </source>
</evidence>
<gene>
    <name evidence="8" type="ORF">CEP50_04400</name>
</gene>
<feature type="transmembrane region" description="Helical" evidence="6">
    <location>
        <begin position="34"/>
        <end position="54"/>
    </location>
</feature>
<feature type="domain" description="DUF3817" evidence="7">
    <location>
        <begin position="1"/>
        <end position="82"/>
    </location>
</feature>
<dbReference type="STRING" id="1050202.GCA_000384035_02631"/>